<evidence type="ECO:0000256" key="3">
    <source>
        <dbReference type="SAM" id="Phobius"/>
    </source>
</evidence>
<dbReference type="InterPro" id="IPR046347">
    <property type="entry name" value="bZIP_sf"/>
</dbReference>
<feature type="transmembrane region" description="Helical" evidence="3">
    <location>
        <begin position="31"/>
        <end position="48"/>
    </location>
</feature>
<feature type="region of interest" description="Disordered" evidence="2">
    <location>
        <begin position="169"/>
        <end position="192"/>
    </location>
</feature>
<feature type="region of interest" description="Disordered" evidence="2">
    <location>
        <begin position="468"/>
        <end position="514"/>
    </location>
</feature>
<gene>
    <name evidence="4" type="ORF">V6N12_010996</name>
</gene>
<dbReference type="CDD" id="cd14703">
    <property type="entry name" value="bZIP_plant_RF2"/>
    <property type="match status" value="1"/>
</dbReference>
<keyword evidence="5" id="KW-1185">Reference proteome</keyword>
<dbReference type="InterPro" id="IPR044759">
    <property type="entry name" value="bZIP_RF2"/>
</dbReference>
<feature type="transmembrane region" description="Helical" evidence="3">
    <location>
        <begin position="95"/>
        <end position="116"/>
    </location>
</feature>
<comment type="caution">
    <text evidence="4">The sequence shown here is derived from an EMBL/GenBank/DDBJ whole genome shotgun (WGS) entry which is preliminary data.</text>
</comment>
<sequence>MNMITHRTGLLDKNVSGRYGDGLYDLVFTKSIHSVLLCAVSLLCLCCLPVTRHGCFYVWIIIFYVTVVLMHDFGISSAEWRDYCLLVCENVTGTFMFAFLLFITSCFMICLSYALCRNRFLAMANSKGPTNIRNFMFSGKHALLPPKCPFPPVSPTYTEHVPNNVIGSRTVQKPREGNSHHHRTSSESFRIEEQPSWLDDLLDESETPVRKGGHRRSSSDSFAYVDASNAANVDYVAQDDYRYKNMITAPSWAVQDARLSSFDTDVNLVKQKNRAWDSSLSVVSHPSRLPSLRENTILQSLGSSCAPQEVEGAPSTASEKQDSVEPASLDAKASSEKKDSSHTKSPACDSDTKRAKHHKVLVNCSAMGFGNDASRSSSRQFAQRSRVRKLQYIAELERNVQALQAEGFEISAKLEFLNQQNLILSMENKALKLRLEGLAQEQVIKYLEQEVLEREVSRLRIVYQQQQNQQQQPQLSSRHRRSSSRDLESQFTSLSLNRKDVNSTHDPITGPLRI</sequence>
<protein>
    <recommendedName>
        <fullName evidence="6">BZIP domain-containing protein</fullName>
    </recommendedName>
</protein>
<evidence type="ECO:0000313" key="5">
    <source>
        <dbReference type="Proteomes" id="UP001472677"/>
    </source>
</evidence>
<feature type="transmembrane region" description="Helical" evidence="3">
    <location>
        <begin position="55"/>
        <end position="75"/>
    </location>
</feature>
<evidence type="ECO:0000313" key="4">
    <source>
        <dbReference type="EMBL" id="KAK8562932.1"/>
    </source>
</evidence>
<evidence type="ECO:0008006" key="6">
    <source>
        <dbReference type="Google" id="ProtNLM"/>
    </source>
</evidence>
<organism evidence="4 5">
    <name type="scientific">Hibiscus sabdariffa</name>
    <name type="common">roselle</name>
    <dbReference type="NCBI Taxonomy" id="183260"/>
    <lineage>
        <taxon>Eukaryota</taxon>
        <taxon>Viridiplantae</taxon>
        <taxon>Streptophyta</taxon>
        <taxon>Embryophyta</taxon>
        <taxon>Tracheophyta</taxon>
        <taxon>Spermatophyta</taxon>
        <taxon>Magnoliopsida</taxon>
        <taxon>eudicotyledons</taxon>
        <taxon>Gunneridae</taxon>
        <taxon>Pentapetalae</taxon>
        <taxon>rosids</taxon>
        <taxon>malvids</taxon>
        <taxon>Malvales</taxon>
        <taxon>Malvaceae</taxon>
        <taxon>Malvoideae</taxon>
        <taxon>Hibiscus</taxon>
    </lineage>
</organism>
<dbReference type="EMBL" id="JBBPBM010000012">
    <property type="protein sequence ID" value="KAK8562932.1"/>
    <property type="molecule type" value="Genomic_DNA"/>
</dbReference>
<dbReference type="Proteomes" id="UP001472677">
    <property type="component" value="Unassembled WGS sequence"/>
</dbReference>
<keyword evidence="1" id="KW-0175">Coiled coil</keyword>
<keyword evidence="3" id="KW-1133">Transmembrane helix</keyword>
<dbReference type="SUPFAM" id="SSF57959">
    <property type="entry name" value="Leucine zipper domain"/>
    <property type="match status" value="1"/>
</dbReference>
<feature type="region of interest" description="Disordered" evidence="2">
    <location>
        <begin position="305"/>
        <end position="354"/>
    </location>
</feature>
<proteinExistence type="predicted"/>
<name>A0ABR2ELR0_9ROSI</name>
<feature type="coiled-coil region" evidence="1">
    <location>
        <begin position="386"/>
        <end position="413"/>
    </location>
</feature>
<feature type="compositionally biased region" description="Basic and acidic residues" evidence="2">
    <location>
        <begin position="333"/>
        <end position="342"/>
    </location>
</feature>
<keyword evidence="3" id="KW-0812">Transmembrane</keyword>
<evidence type="ECO:0000256" key="1">
    <source>
        <dbReference type="SAM" id="Coils"/>
    </source>
</evidence>
<keyword evidence="3" id="KW-0472">Membrane</keyword>
<evidence type="ECO:0000256" key="2">
    <source>
        <dbReference type="SAM" id="MobiDB-lite"/>
    </source>
</evidence>
<dbReference type="PANTHER" id="PTHR46835:SF3">
    <property type="entry name" value="BASIC-LEUCINE ZIPPER (BZIP) TRANSCRIPTION FACTOR FAMILY PROTEIN"/>
    <property type="match status" value="1"/>
</dbReference>
<accession>A0ABR2ELR0</accession>
<dbReference type="Gene3D" id="1.20.5.170">
    <property type="match status" value="1"/>
</dbReference>
<reference evidence="4 5" key="1">
    <citation type="journal article" date="2024" name="G3 (Bethesda)">
        <title>Genome assembly of Hibiscus sabdariffa L. provides insights into metabolisms of medicinal natural products.</title>
        <authorList>
            <person name="Kim T."/>
        </authorList>
    </citation>
    <scope>NUCLEOTIDE SEQUENCE [LARGE SCALE GENOMIC DNA]</scope>
    <source>
        <strain evidence="4">TK-2024</strain>
        <tissue evidence="4">Old leaves</tissue>
    </source>
</reference>
<dbReference type="PANTHER" id="PTHR46835">
    <property type="entry name" value="BASIC-LEUCINE ZIPPER (BZIP) TRANSCRIPTION FACTOR FAMILY PROTEIN-RELATED"/>
    <property type="match status" value="1"/>
</dbReference>
<dbReference type="InterPro" id="IPR044797">
    <property type="entry name" value="At4g06598-like"/>
</dbReference>